<name>A0A9D4I8L2_DREPO</name>
<sequence>MSRSIRDGGLLGKNEDHYEQNEQYLCRHHHERRETGRSDQLQVLGSIPTKVRLYKSLVVSIRRLLRMSNMENKTYTYVRNMTALLVGLQKLLLATVKRKLPWL</sequence>
<dbReference type="EMBL" id="JAIWYP010000010">
    <property type="protein sequence ID" value="KAH3752305.1"/>
    <property type="molecule type" value="Genomic_DNA"/>
</dbReference>
<dbReference type="AlphaFoldDB" id="A0A9D4I8L2"/>
<keyword evidence="2" id="KW-1185">Reference proteome</keyword>
<reference evidence="1" key="2">
    <citation type="submission" date="2020-11" db="EMBL/GenBank/DDBJ databases">
        <authorList>
            <person name="McCartney M.A."/>
            <person name="Auch B."/>
            <person name="Kono T."/>
            <person name="Mallez S."/>
            <person name="Becker A."/>
            <person name="Gohl D.M."/>
            <person name="Silverstein K.A.T."/>
            <person name="Koren S."/>
            <person name="Bechman K.B."/>
            <person name="Herman A."/>
            <person name="Abrahante J.E."/>
            <person name="Garbe J."/>
        </authorList>
    </citation>
    <scope>NUCLEOTIDE SEQUENCE</scope>
    <source>
        <strain evidence="1">Duluth1</strain>
        <tissue evidence="1">Whole animal</tissue>
    </source>
</reference>
<organism evidence="1 2">
    <name type="scientific">Dreissena polymorpha</name>
    <name type="common">Zebra mussel</name>
    <name type="synonym">Mytilus polymorpha</name>
    <dbReference type="NCBI Taxonomy" id="45954"/>
    <lineage>
        <taxon>Eukaryota</taxon>
        <taxon>Metazoa</taxon>
        <taxon>Spiralia</taxon>
        <taxon>Lophotrochozoa</taxon>
        <taxon>Mollusca</taxon>
        <taxon>Bivalvia</taxon>
        <taxon>Autobranchia</taxon>
        <taxon>Heteroconchia</taxon>
        <taxon>Euheterodonta</taxon>
        <taxon>Imparidentia</taxon>
        <taxon>Neoheterodontei</taxon>
        <taxon>Myida</taxon>
        <taxon>Dreissenoidea</taxon>
        <taxon>Dreissenidae</taxon>
        <taxon>Dreissena</taxon>
    </lineage>
</organism>
<protein>
    <submittedName>
        <fullName evidence="1">Uncharacterized protein</fullName>
    </submittedName>
</protein>
<dbReference type="Proteomes" id="UP000828390">
    <property type="component" value="Unassembled WGS sequence"/>
</dbReference>
<comment type="caution">
    <text evidence="1">The sequence shown here is derived from an EMBL/GenBank/DDBJ whole genome shotgun (WGS) entry which is preliminary data.</text>
</comment>
<evidence type="ECO:0000313" key="1">
    <source>
        <dbReference type="EMBL" id="KAH3752305.1"/>
    </source>
</evidence>
<gene>
    <name evidence="1" type="ORF">DPMN_186921</name>
</gene>
<proteinExistence type="predicted"/>
<evidence type="ECO:0000313" key="2">
    <source>
        <dbReference type="Proteomes" id="UP000828390"/>
    </source>
</evidence>
<accession>A0A9D4I8L2</accession>
<reference evidence="1" key="1">
    <citation type="journal article" date="2019" name="bioRxiv">
        <title>The Genome of the Zebra Mussel, Dreissena polymorpha: A Resource for Invasive Species Research.</title>
        <authorList>
            <person name="McCartney M.A."/>
            <person name="Auch B."/>
            <person name="Kono T."/>
            <person name="Mallez S."/>
            <person name="Zhang Y."/>
            <person name="Obille A."/>
            <person name="Becker A."/>
            <person name="Abrahante J.E."/>
            <person name="Garbe J."/>
            <person name="Badalamenti J.P."/>
            <person name="Herman A."/>
            <person name="Mangelson H."/>
            <person name="Liachko I."/>
            <person name="Sullivan S."/>
            <person name="Sone E.D."/>
            <person name="Koren S."/>
            <person name="Silverstein K.A.T."/>
            <person name="Beckman K.B."/>
            <person name="Gohl D.M."/>
        </authorList>
    </citation>
    <scope>NUCLEOTIDE SEQUENCE</scope>
    <source>
        <strain evidence="1">Duluth1</strain>
        <tissue evidence="1">Whole animal</tissue>
    </source>
</reference>